<keyword evidence="3" id="KW-1185">Reference proteome</keyword>
<comment type="caution">
    <text evidence="2">The sequence shown here is derived from an EMBL/GenBank/DDBJ whole genome shotgun (WGS) entry which is preliminary data.</text>
</comment>
<feature type="compositionally biased region" description="Polar residues" evidence="1">
    <location>
        <begin position="144"/>
        <end position="153"/>
    </location>
</feature>
<dbReference type="InterPro" id="IPR042566">
    <property type="entry name" value="L1_C"/>
</dbReference>
<protein>
    <submittedName>
        <fullName evidence="2">Uncharacterized protein</fullName>
    </submittedName>
</protein>
<name>A0AAV7MNH7_PLEWA</name>
<feature type="region of interest" description="Disordered" evidence="1">
    <location>
        <begin position="1"/>
        <end position="84"/>
    </location>
</feature>
<feature type="compositionally biased region" description="Polar residues" evidence="1">
    <location>
        <begin position="202"/>
        <end position="212"/>
    </location>
</feature>
<proteinExistence type="predicted"/>
<feature type="compositionally biased region" description="Polar residues" evidence="1">
    <location>
        <begin position="1"/>
        <end position="12"/>
    </location>
</feature>
<dbReference type="AlphaFoldDB" id="A0AAV7MNH7"/>
<gene>
    <name evidence="2" type="ORF">NDU88_002724</name>
</gene>
<dbReference type="Gene3D" id="3.30.250.20">
    <property type="entry name" value="L1 transposable element, C-terminal domain"/>
    <property type="match status" value="1"/>
</dbReference>
<reference evidence="2" key="1">
    <citation type="journal article" date="2022" name="bioRxiv">
        <title>Sequencing and chromosome-scale assembly of the giantPleurodeles waltlgenome.</title>
        <authorList>
            <person name="Brown T."/>
            <person name="Elewa A."/>
            <person name="Iarovenko S."/>
            <person name="Subramanian E."/>
            <person name="Araus A.J."/>
            <person name="Petzold A."/>
            <person name="Susuki M."/>
            <person name="Suzuki K.-i.T."/>
            <person name="Hayashi T."/>
            <person name="Toyoda A."/>
            <person name="Oliveira C."/>
            <person name="Osipova E."/>
            <person name="Leigh N.D."/>
            <person name="Simon A."/>
            <person name="Yun M.H."/>
        </authorList>
    </citation>
    <scope>NUCLEOTIDE SEQUENCE</scope>
    <source>
        <strain evidence="2">20211129_DDA</strain>
        <tissue evidence="2">Liver</tissue>
    </source>
</reference>
<evidence type="ECO:0000313" key="3">
    <source>
        <dbReference type="Proteomes" id="UP001066276"/>
    </source>
</evidence>
<feature type="compositionally biased region" description="Basic and acidic residues" evidence="1">
    <location>
        <begin position="67"/>
        <end position="83"/>
    </location>
</feature>
<dbReference type="EMBL" id="JANPWB010000013">
    <property type="protein sequence ID" value="KAJ1105316.1"/>
    <property type="molecule type" value="Genomic_DNA"/>
</dbReference>
<accession>A0AAV7MNH7</accession>
<feature type="compositionally biased region" description="Basic and acidic residues" evidence="1">
    <location>
        <begin position="167"/>
        <end position="178"/>
    </location>
</feature>
<feature type="region of interest" description="Disordered" evidence="1">
    <location>
        <begin position="137"/>
        <end position="219"/>
    </location>
</feature>
<evidence type="ECO:0000256" key="1">
    <source>
        <dbReference type="SAM" id="MobiDB-lite"/>
    </source>
</evidence>
<sequence length="219" mass="24227">METNPSGVQQGGDTDDSRTGVASLASRPTSMGASPAMAARHQRENAWTSLGQSSGSRGEPVMGNTGSKRDPEMKEETTVEVQKKRATFSEAKKKQLRQMGRQYGMLFLARLRVITKEVVQFFNCLEKVWRWIDTHPSSGKDTDSGNNLQQQHSCPRHELHHRPSAPSKREVQQERQKVVEAVASLSSPDLSPTPTIGEEMDQSGSDQDSVITRTYEEAG</sequence>
<evidence type="ECO:0000313" key="2">
    <source>
        <dbReference type="EMBL" id="KAJ1105316.1"/>
    </source>
</evidence>
<dbReference type="Proteomes" id="UP001066276">
    <property type="component" value="Chromosome 9"/>
</dbReference>
<feature type="compositionally biased region" description="Low complexity" evidence="1">
    <location>
        <begin position="184"/>
        <end position="195"/>
    </location>
</feature>
<feature type="compositionally biased region" description="Polar residues" evidence="1">
    <location>
        <begin position="45"/>
        <end position="56"/>
    </location>
</feature>
<organism evidence="2 3">
    <name type="scientific">Pleurodeles waltl</name>
    <name type="common">Iberian ribbed newt</name>
    <dbReference type="NCBI Taxonomy" id="8319"/>
    <lineage>
        <taxon>Eukaryota</taxon>
        <taxon>Metazoa</taxon>
        <taxon>Chordata</taxon>
        <taxon>Craniata</taxon>
        <taxon>Vertebrata</taxon>
        <taxon>Euteleostomi</taxon>
        <taxon>Amphibia</taxon>
        <taxon>Batrachia</taxon>
        <taxon>Caudata</taxon>
        <taxon>Salamandroidea</taxon>
        <taxon>Salamandridae</taxon>
        <taxon>Pleurodelinae</taxon>
        <taxon>Pleurodeles</taxon>
    </lineage>
</organism>